<accession>A0AAV0HXQ4</accession>
<protein>
    <submittedName>
        <fullName evidence="1">Uncharacterized protein</fullName>
    </submittedName>
</protein>
<organism evidence="1 2">
    <name type="scientific">Linum tenue</name>
    <dbReference type="NCBI Taxonomy" id="586396"/>
    <lineage>
        <taxon>Eukaryota</taxon>
        <taxon>Viridiplantae</taxon>
        <taxon>Streptophyta</taxon>
        <taxon>Embryophyta</taxon>
        <taxon>Tracheophyta</taxon>
        <taxon>Spermatophyta</taxon>
        <taxon>Magnoliopsida</taxon>
        <taxon>eudicotyledons</taxon>
        <taxon>Gunneridae</taxon>
        <taxon>Pentapetalae</taxon>
        <taxon>rosids</taxon>
        <taxon>fabids</taxon>
        <taxon>Malpighiales</taxon>
        <taxon>Linaceae</taxon>
        <taxon>Linum</taxon>
    </lineage>
</organism>
<evidence type="ECO:0000313" key="1">
    <source>
        <dbReference type="EMBL" id="CAI0390150.1"/>
    </source>
</evidence>
<proteinExistence type="predicted"/>
<keyword evidence="2" id="KW-1185">Reference proteome</keyword>
<reference evidence="1" key="1">
    <citation type="submission" date="2022-08" db="EMBL/GenBank/DDBJ databases">
        <authorList>
            <person name="Gutierrez-Valencia J."/>
        </authorList>
    </citation>
    <scope>NUCLEOTIDE SEQUENCE</scope>
</reference>
<name>A0AAV0HXQ4_9ROSI</name>
<gene>
    <name evidence="1" type="ORF">LITE_LOCUS6625</name>
</gene>
<comment type="caution">
    <text evidence="1">The sequence shown here is derived from an EMBL/GenBank/DDBJ whole genome shotgun (WGS) entry which is preliminary data.</text>
</comment>
<sequence length="30" mass="3782">RRRPRRRLLNQGNWIVVFTESKINFISRLR</sequence>
<dbReference type="AlphaFoldDB" id="A0AAV0HXQ4"/>
<evidence type="ECO:0000313" key="2">
    <source>
        <dbReference type="Proteomes" id="UP001154282"/>
    </source>
</evidence>
<dbReference type="Proteomes" id="UP001154282">
    <property type="component" value="Unassembled WGS sequence"/>
</dbReference>
<dbReference type="EMBL" id="CAMGYJ010000003">
    <property type="protein sequence ID" value="CAI0390150.1"/>
    <property type="molecule type" value="Genomic_DNA"/>
</dbReference>
<feature type="non-terminal residue" evidence="1">
    <location>
        <position position="1"/>
    </location>
</feature>